<name>A0AAE0MQU6_9PEZI</name>
<keyword evidence="4" id="KW-1185">Reference proteome</keyword>
<gene>
    <name evidence="3" type="ORF">B0H65DRAFT_590027</name>
</gene>
<reference evidence="3" key="2">
    <citation type="submission" date="2023-06" db="EMBL/GenBank/DDBJ databases">
        <authorList>
            <consortium name="Lawrence Berkeley National Laboratory"/>
            <person name="Haridas S."/>
            <person name="Hensen N."/>
            <person name="Bonometti L."/>
            <person name="Westerberg I."/>
            <person name="Brannstrom I.O."/>
            <person name="Guillou S."/>
            <person name="Cros-Aarteil S."/>
            <person name="Calhoun S."/>
            <person name="Kuo A."/>
            <person name="Mondo S."/>
            <person name="Pangilinan J."/>
            <person name="Riley R."/>
            <person name="Labutti K."/>
            <person name="Andreopoulos B."/>
            <person name="Lipzen A."/>
            <person name="Chen C."/>
            <person name="Yanf M."/>
            <person name="Daum C."/>
            <person name="Ng V."/>
            <person name="Clum A."/>
            <person name="Steindorff A."/>
            <person name="Ohm R."/>
            <person name="Martin F."/>
            <person name="Silar P."/>
            <person name="Natvig D."/>
            <person name="Lalanne C."/>
            <person name="Gautier V."/>
            <person name="Ament-Velasquez S.L."/>
            <person name="Kruys A."/>
            <person name="Hutchinson M.I."/>
            <person name="Powell A.J."/>
            <person name="Barry K."/>
            <person name="Miller A.N."/>
            <person name="Grigoriev I.V."/>
            <person name="Debuchy R."/>
            <person name="Gladieux P."/>
            <person name="Thoren M.H."/>
            <person name="Johannesson H."/>
        </authorList>
    </citation>
    <scope>NUCLEOTIDE SEQUENCE</scope>
    <source>
        <strain evidence="3">CBS 560.94</strain>
    </source>
</reference>
<evidence type="ECO:0000256" key="1">
    <source>
        <dbReference type="SAM" id="MobiDB-lite"/>
    </source>
</evidence>
<organism evidence="3 4">
    <name type="scientific">Neurospora tetraspora</name>
    <dbReference type="NCBI Taxonomy" id="94610"/>
    <lineage>
        <taxon>Eukaryota</taxon>
        <taxon>Fungi</taxon>
        <taxon>Dikarya</taxon>
        <taxon>Ascomycota</taxon>
        <taxon>Pezizomycotina</taxon>
        <taxon>Sordariomycetes</taxon>
        <taxon>Sordariomycetidae</taxon>
        <taxon>Sordariales</taxon>
        <taxon>Sordariaceae</taxon>
        <taxon>Neurospora</taxon>
    </lineage>
</organism>
<dbReference type="InterPro" id="IPR013320">
    <property type="entry name" value="ConA-like_dom_sf"/>
</dbReference>
<dbReference type="Proteomes" id="UP001278500">
    <property type="component" value="Unassembled WGS sequence"/>
</dbReference>
<reference evidence="3" key="1">
    <citation type="journal article" date="2023" name="Mol. Phylogenet. Evol.">
        <title>Genome-scale phylogeny and comparative genomics of the fungal order Sordariales.</title>
        <authorList>
            <person name="Hensen N."/>
            <person name="Bonometti L."/>
            <person name="Westerberg I."/>
            <person name="Brannstrom I.O."/>
            <person name="Guillou S."/>
            <person name="Cros-Aarteil S."/>
            <person name="Calhoun S."/>
            <person name="Haridas S."/>
            <person name="Kuo A."/>
            <person name="Mondo S."/>
            <person name="Pangilinan J."/>
            <person name="Riley R."/>
            <person name="LaButti K."/>
            <person name="Andreopoulos B."/>
            <person name="Lipzen A."/>
            <person name="Chen C."/>
            <person name="Yan M."/>
            <person name="Daum C."/>
            <person name="Ng V."/>
            <person name="Clum A."/>
            <person name="Steindorff A."/>
            <person name="Ohm R.A."/>
            <person name="Martin F."/>
            <person name="Silar P."/>
            <person name="Natvig D.O."/>
            <person name="Lalanne C."/>
            <person name="Gautier V."/>
            <person name="Ament-Velasquez S.L."/>
            <person name="Kruys A."/>
            <person name="Hutchinson M.I."/>
            <person name="Powell A.J."/>
            <person name="Barry K."/>
            <person name="Miller A.N."/>
            <person name="Grigoriev I.V."/>
            <person name="Debuchy R."/>
            <person name="Gladieux P."/>
            <person name="Hiltunen Thoren M."/>
            <person name="Johannesson H."/>
        </authorList>
    </citation>
    <scope>NUCLEOTIDE SEQUENCE</scope>
    <source>
        <strain evidence="3">CBS 560.94</strain>
    </source>
</reference>
<feature type="domain" description="Beta-xylosidase C-terminal Concanavalin A-like" evidence="2">
    <location>
        <begin position="20"/>
        <end position="69"/>
    </location>
</feature>
<proteinExistence type="predicted"/>
<accession>A0AAE0MQU6</accession>
<dbReference type="Gene3D" id="2.60.120.200">
    <property type="match status" value="1"/>
</dbReference>
<comment type="caution">
    <text evidence="3">The sequence shown here is derived from an EMBL/GenBank/DDBJ whole genome shotgun (WGS) entry which is preliminary data.</text>
</comment>
<evidence type="ECO:0000313" key="4">
    <source>
        <dbReference type="Proteomes" id="UP001278500"/>
    </source>
</evidence>
<dbReference type="GeneID" id="87868209"/>
<dbReference type="SUPFAM" id="SSF49899">
    <property type="entry name" value="Concanavalin A-like lectins/glucanases"/>
    <property type="match status" value="1"/>
</dbReference>
<dbReference type="RefSeq" id="XP_062680882.1">
    <property type="nucleotide sequence ID" value="XM_062831055.1"/>
</dbReference>
<dbReference type="AlphaFoldDB" id="A0AAE0MQU6"/>
<dbReference type="EMBL" id="JAUEPP010000005">
    <property type="protein sequence ID" value="KAK3343089.1"/>
    <property type="molecule type" value="Genomic_DNA"/>
</dbReference>
<evidence type="ECO:0000313" key="3">
    <source>
        <dbReference type="EMBL" id="KAK3343089.1"/>
    </source>
</evidence>
<evidence type="ECO:0000259" key="2">
    <source>
        <dbReference type="Pfam" id="PF17851"/>
    </source>
</evidence>
<protein>
    <recommendedName>
        <fullName evidence="2">Beta-xylosidase C-terminal Concanavalin A-like domain-containing protein</fullName>
    </recommendedName>
</protein>
<dbReference type="Pfam" id="PF17851">
    <property type="entry name" value="GH43_C2"/>
    <property type="match status" value="1"/>
</dbReference>
<dbReference type="InterPro" id="IPR041542">
    <property type="entry name" value="GH43_C2"/>
</dbReference>
<feature type="region of interest" description="Disordered" evidence="1">
    <location>
        <begin position="1"/>
        <end position="27"/>
    </location>
</feature>
<sequence length="134" mass="14067">MVRSRSVHGPFKANPANPVLTNANTTRRRQQDTLFRYATDLDFVPEKEEDEAGVSVFLTQNHHLDLGIVLLPAGSATGSFPGHNSSSVTEGGEGGGLVPHVRFRGIICPCSGPGGCPSTREMGGGYSDAGDQGD</sequence>